<dbReference type="PROSITE" id="PS51746">
    <property type="entry name" value="PPM_2"/>
    <property type="match status" value="1"/>
</dbReference>
<dbReference type="InterPro" id="IPR015655">
    <property type="entry name" value="PP2C"/>
</dbReference>
<reference evidence="16" key="1">
    <citation type="journal article" date="2014" name="Science">
        <title>Ancient hybridizations among the ancestral genomes of bread wheat.</title>
        <authorList>
            <consortium name="International Wheat Genome Sequencing Consortium,"/>
            <person name="Marcussen T."/>
            <person name="Sandve S.R."/>
            <person name="Heier L."/>
            <person name="Spannagl M."/>
            <person name="Pfeifer M."/>
            <person name="Jakobsen K.S."/>
            <person name="Wulff B.B."/>
            <person name="Steuernagel B."/>
            <person name="Mayer K.F."/>
            <person name="Olsen O.A."/>
        </authorList>
    </citation>
    <scope>NUCLEOTIDE SEQUENCE [LARGE SCALE GENOMIC DNA]</scope>
    <source>
        <strain evidence="16">cv. AL8/78</strain>
    </source>
</reference>
<comment type="catalytic activity">
    <reaction evidence="11">
        <text>O-phospho-L-threonyl-[protein] + H2O = L-threonyl-[protein] + phosphate</text>
        <dbReference type="Rhea" id="RHEA:47004"/>
        <dbReference type="Rhea" id="RHEA-COMP:11060"/>
        <dbReference type="Rhea" id="RHEA-COMP:11605"/>
        <dbReference type="ChEBI" id="CHEBI:15377"/>
        <dbReference type="ChEBI" id="CHEBI:30013"/>
        <dbReference type="ChEBI" id="CHEBI:43474"/>
        <dbReference type="ChEBI" id="CHEBI:61977"/>
        <dbReference type="EC" id="3.1.3.16"/>
    </reaction>
</comment>
<keyword evidence="5" id="KW-0479">Metal-binding</keyword>
<dbReference type="AlphaFoldDB" id="A0A453AJS5"/>
<evidence type="ECO:0000256" key="13">
    <source>
        <dbReference type="SAM" id="MobiDB-lite"/>
    </source>
</evidence>
<keyword evidence="8 12" id="KW-0904">Protein phosphatase</keyword>
<dbReference type="PROSITE" id="PS01032">
    <property type="entry name" value="PPM_1"/>
    <property type="match status" value="1"/>
</dbReference>
<dbReference type="EnsemblPlants" id="AET2Gv20162500.2">
    <property type="protein sequence ID" value="AET2Gv20162500.2"/>
    <property type="gene ID" value="AET2Gv20162500"/>
</dbReference>
<dbReference type="GO" id="GO:0046872">
    <property type="term" value="F:metal ion binding"/>
    <property type="evidence" value="ECO:0007669"/>
    <property type="project" value="UniProtKB-KW"/>
</dbReference>
<dbReference type="InterPro" id="IPR000222">
    <property type="entry name" value="PP2C_BS"/>
</dbReference>
<feature type="region of interest" description="Disordered" evidence="13">
    <location>
        <begin position="1"/>
        <end position="35"/>
    </location>
</feature>
<evidence type="ECO:0000256" key="6">
    <source>
        <dbReference type="ARBA" id="ARBA00022801"/>
    </source>
</evidence>
<dbReference type="InterPro" id="IPR001932">
    <property type="entry name" value="PPM-type_phosphatase-like_dom"/>
</dbReference>
<comment type="catalytic activity">
    <reaction evidence="10">
        <text>O-phospho-L-seryl-[protein] + H2O = L-seryl-[protein] + phosphate</text>
        <dbReference type="Rhea" id="RHEA:20629"/>
        <dbReference type="Rhea" id="RHEA-COMP:9863"/>
        <dbReference type="Rhea" id="RHEA-COMP:11604"/>
        <dbReference type="ChEBI" id="CHEBI:15377"/>
        <dbReference type="ChEBI" id="CHEBI:29999"/>
        <dbReference type="ChEBI" id="CHEBI:43474"/>
        <dbReference type="ChEBI" id="CHEBI:83421"/>
        <dbReference type="EC" id="3.1.3.16"/>
    </reaction>
</comment>
<evidence type="ECO:0000256" key="10">
    <source>
        <dbReference type="ARBA" id="ARBA00047761"/>
    </source>
</evidence>
<evidence type="ECO:0000313" key="16">
    <source>
        <dbReference type="Proteomes" id="UP000015105"/>
    </source>
</evidence>
<evidence type="ECO:0000259" key="14">
    <source>
        <dbReference type="PROSITE" id="PS51746"/>
    </source>
</evidence>
<dbReference type="SMART" id="SM00332">
    <property type="entry name" value="PP2Cc"/>
    <property type="match status" value="1"/>
</dbReference>
<dbReference type="Proteomes" id="UP000015105">
    <property type="component" value="Chromosome 2D"/>
</dbReference>
<name>A0A453AJS5_AEGTS</name>
<evidence type="ECO:0000256" key="9">
    <source>
        <dbReference type="ARBA" id="ARBA00023211"/>
    </source>
</evidence>
<dbReference type="PANTHER" id="PTHR13832">
    <property type="entry name" value="PROTEIN PHOSPHATASE 2C"/>
    <property type="match status" value="1"/>
</dbReference>
<dbReference type="STRING" id="200361.A0A453AJS5"/>
<evidence type="ECO:0000256" key="3">
    <source>
        <dbReference type="ARBA" id="ARBA00006702"/>
    </source>
</evidence>
<dbReference type="GO" id="GO:0004722">
    <property type="term" value="F:protein serine/threonine phosphatase activity"/>
    <property type="evidence" value="ECO:0007669"/>
    <property type="project" value="UniProtKB-EC"/>
</dbReference>
<evidence type="ECO:0000256" key="5">
    <source>
        <dbReference type="ARBA" id="ARBA00022723"/>
    </source>
</evidence>
<protein>
    <recommendedName>
        <fullName evidence="4">protein-serine/threonine phosphatase</fullName>
        <ecNumber evidence="4">3.1.3.16</ecNumber>
    </recommendedName>
</protein>
<evidence type="ECO:0000256" key="8">
    <source>
        <dbReference type="ARBA" id="ARBA00022912"/>
    </source>
</evidence>
<comment type="cofactor">
    <cofactor evidence="1">
        <name>Mn(2+)</name>
        <dbReference type="ChEBI" id="CHEBI:29035"/>
    </cofactor>
</comment>
<comment type="cofactor">
    <cofactor evidence="2">
        <name>Mg(2+)</name>
        <dbReference type="ChEBI" id="CHEBI:18420"/>
    </cofactor>
</comment>
<keyword evidence="16" id="KW-1185">Reference proteome</keyword>
<feature type="compositionally biased region" description="Low complexity" evidence="13">
    <location>
        <begin position="11"/>
        <end position="22"/>
    </location>
</feature>
<evidence type="ECO:0000256" key="4">
    <source>
        <dbReference type="ARBA" id="ARBA00013081"/>
    </source>
</evidence>
<evidence type="ECO:0000256" key="11">
    <source>
        <dbReference type="ARBA" id="ARBA00048336"/>
    </source>
</evidence>
<proteinExistence type="inferred from homology"/>
<dbReference type="EC" id="3.1.3.16" evidence="4"/>
<dbReference type="Pfam" id="PF00481">
    <property type="entry name" value="PP2C"/>
    <property type="match status" value="1"/>
</dbReference>
<comment type="similarity">
    <text evidence="3 12">Belongs to the PP2C family.</text>
</comment>
<reference evidence="16" key="2">
    <citation type="journal article" date="2017" name="Nat. Plants">
        <title>The Aegilops tauschii genome reveals multiple impacts of transposons.</title>
        <authorList>
            <person name="Zhao G."/>
            <person name="Zou C."/>
            <person name="Li K."/>
            <person name="Wang K."/>
            <person name="Li T."/>
            <person name="Gao L."/>
            <person name="Zhang X."/>
            <person name="Wang H."/>
            <person name="Yang Z."/>
            <person name="Liu X."/>
            <person name="Jiang W."/>
            <person name="Mao L."/>
            <person name="Kong X."/>
            <person name="Jiao Y."/>
            <person name="Jia J."/>
        </authorList>
    </citation>
    <scope>NUCLEOTIDE SEQUENCE [LARGE SCALE GENOMIC DNA]</scope>
    <source>
        <strain evidence="16">cv. AL8/78</strain>
    </source>
</reference>
<dbReference type="PANTHER" id="PTHR13832:SF731">
    <property type="entry name" value="PROTEIN-SERINE_THREONINE PHOSPHATASE"/>
    <property type="match status" value="1"/>
</dbReference>
<dbReference type="CDD" id="cd00143">
    <property type="entry name" value="PP2Cc"/>
    <property type="match status" value="1"/>
</dbReference>
<evidence type="ECO:0000256" key="7">
    <source>
        <dbReference type="ARBA" id="ARBA00022842"/>
    </source>
</evidence>
<feature type="domain" description="PPM-type phosphatase" evidence="14">
    <location>
        <begin position="163"/>
        <end position="424"/>
    </location>
</feature>
<reference evidence="15" key="5">
    <citation type="journal article" date="2021" name="G3 (Bethesda)">
        <title>Aegilops tauschii genome assembly Aet v5.0 features greater sequence contiguity and improved annotation.</title>
        <authorList>
            <person name="Wang L."/>
            <person name="Zhu T."/>
            <person name="Rodriguez J.C."/>
            <person name="Deal K.R."/>
            <person name="Dubcovsky J."/>
            <person name="McGuire P.E."/>
            <person name="Lux T."/>
            <person name="Spannagl M."/>
            <person name="Mayer K.F.X."/>
            <person name="Baldrich P."/>
            <person name="Meyers B.C."/>
            <person name="Huo N."/>
            <person name="Gu Y.Q."/>
            <person name="Zhou H."/>
            <person name="Devos K.M."/>
            <person name="Bennetzen J.L."/>
            <person name="Unver T."/>
            <person name="Budak H."/>
            <person name="Gulick P.J."/>
            <person name="Galiba G."/>
            <person name="Kalapos B."/>
            <person name="Nelson D.R."/>
            <person name="Li P."/>
            <person name="You F.M."/>
            <person name="Luo M.C."/>
            <person name="Dvorak J."/>
        </authorList>
    </citation>
    <scope>NUCLEOTIDE SEQUENCE [LARGE SCALE GENOMIC DNA]</scope>
    <source>
        <strain evidence="15">cv. AL8/78</strain>
    </source>
</reference>
<keyword evidence="7" id="KW-0460">Magnesium</keyword>
<dbReference type="SUPFAM" id="SSF81606">
    <property type="entry name" value="PP2C-like"/>
    <property type="match status" value="1"/>
</dbReference>
<dbReference type="Gramene" id="AET2Gv20162500.2">
    <property type="protein sequence ID" value="AET2Gv20162500.2"/>
    <property type="gene ID" value="AET2Gv20162500"/>
</dbReference>
<evidence type="ECO:0000313" key="15">
    <source>
        <dbReference type="EnsemblPlants" id="AET2Gv20162500.2"/>
    </source>
</evidence>
<evidence type="ECO:0000256" key="1">
    <source>
        <dbReference type="ARBA" id="ARBA00001936"/>
    </source>
</evidence>
<evidence type="ECO:0000256" key="12">
    <source>
        <dbReference type="RuleBase" id="RU003465"/>
    </source>
</evidence>
<reference evidence="15" key="4">
    <citation type="submission" date="2019-03" db="UniProtKB">
        <authorList>
            <consortium name="EnsemblPlants"/>
        </authorList>
    </citation>
    <scope>IDENTIFICATION</scope>
</reference>
<keyword evidence="9" id="KW-0464">Manganese</keyword>
<accession>A0A453AJS5</accession>
<keyword evidence="6 12" id="KW-0378">Hydrolase</keyword>
<dbReference type="Gene3D" id="3.60.40.10">
    <property type="entry name" value="PPM-type phosphatase domain"/>
    <property type="match status" value="1"/>
</dbReference>
<organism evidence="15 16">
    <name type="scientific">Aegilops tauschii subsp. strangulata</name>
    <name type="common">Goatgrass</name>
    <dbReference type="NCBI Taxonomy" id="200361"/>
    <lineage>
        <taxon>Eukaryota</taxon>
        <taxon>Viridiplantae</taxon>
        <taxon>Streptophyta</taxon>
        <taxon>Embryophyta</taxon>
        <taxon>Tracheophyta</taxon>
        <taxon>Spermatophyta</taxon>
        <taxon>Magnoliopsida</taxon>
        <taxon>Liliopsida</taxon>
        <taxon>Poales</taxon>
        <taxon>Poaceae</taxon>
        <taxon>BOP clade</taxon>
        <taxon>Pooideae</taxon>
        <taxon>Triticodae</taxon>
        <taxon>Triticeae</taxon>
        <taxon>Triticinae</taxon>
        <taxon>Aegilops</taxon>
    </lineage>
</organism>
<reference evidence="15" key="3">
    <citation type="journal article" date="2017" name="Nature">
        <title>Genome sequence of the progenitor of the wheat D genome Aegilops tauschii.</title>
        <authorList>
            <person name="Luo M.C."/>
            <person name="Gu Y.Q."/>
            <person name="Puiu D."/>
            <person name="Wang H."/>
            <person name="Twardziok S.O."/>
            <person name="Deal K.R."/>
            <person name="Huo N."/>
            <person name="Zhu T."/>
            <person name="Wang L."/>
            <person name="Wang Y."/>
            <person name="McGuire P.E."/>
            <person name="Liu S."/>
            <person name="Long H."/>
            <person name="Ramasamy R.K."/>
            <person name="Rodriguez J.C."/>
            <person name="Van S.L."/>
            <person name="Yuan L."/>
            <person name="Wang Z."/>
            <person name="Xia Z."/>
            <person name="Xiao L."/>
            <person name="Anderson O.D."/>
            <person name="Ouyang S."/>
            <person name="Liang Y."/>
            <person name="Zimin A.V."/>
            <person name="Pertea G."/>
            <person name="Qi P."/>
            <person name="Bennetzen J.L."/>
            <person name="Dai X."/>
            <person name="Dawson M.W."/>
            <person name="Muller H.G."/>
            <person name="Kugler K."/>
            <person name="Rivarola-Duarte L."/>
            <person name="Spannagl M."/>
            <person name="Mayer K.F.X."/>
            <person name="Lu F.H."/>
            <person name="Bevan M.W."/>
            <person name="Leroy P."/>
            <person name="Li P."/>
            <person name="You F.M."/>
            <person name="Sun Q."/>
            <person name="Liu Z."/>
            <person name="Lyons E."/>
            <person name="Wicker T."/>
            <person name="Salzberg S.L."/>
            <person name="Devos K.M."/>
            <person name="Dvorak J."/>
        </authorList>
    </citation>
    <scope>NUCLEOTIDE SEQUENCE [LARGE SCALE GENOMIC DNA]</scope>
    <source>
        <strain evidence="15">cv. AL8/78</strain>
    </source>
</reference>
<sequence>TASTEPRTLSAIQAAARRGAVAPQTNLAERVSKASEESKGRIGYMACAVAPGSPVFSPSRLGLLEQLQLHHHHGCSSGGASFLPSSPLRPFALRARIHPEPSPCALQAPPPAVKAADPAAAKAPVKRRRPAPLLVPAAVTVAPAVLEAAAASGVDEVAEQGDGFAAFCRRGKGRKRVEMEDRHVAAVALGGDRAQALFGVFDGHGGKSAAEFAADNMPRIVAEELERSARGRGAGRAAVEGAVRRAYLRTDEEFSSSSSKNREQAGGGACCVTALLREGGRQLVVSGAGDCRAVLSRGGRAEALTDDHRASRQDERDRIEALKGGLVLNCRGVWRVQGSLAVTRGIGDAHLKPWVVAEPETRTVDVGADCELLILASDGLWDKVGNQEAVDAAASSSGDLPAACRRLVDMAVSRGSSDDISVLV</sequence>
<evidence type="ECO:0000256" key="2">
    <source>
        <dbReference type="ARBA" id="ARBA00001946"/>
    </source>
</evidence>
<dbReference type="InterPro" id="IPR036457">
    <property type="entry name" value="PPM-type-like_dom_sf"/>
</dbReference>